<dbReference type="PANTHER" id="PTHR34741:SF1">
    <property type="entry name" value="PGG DOMAIN-CONTAINING PROTEIN"/>
    <property type="match status" value="1"/>
</dbReference>
<evidence type="ECO:0000256" key="1">
    <source>
        <dbReference type="SAM" id="Phobius"/>
    </source>
</evidence>
<organism evidence="2 3">
    <name type="scientific">Cinchona calisaya</name>
    <dbReference type="NCBI Taxonomy" id="153742"/>
    <lineage>
        <taxon>Eukaryota</taxon>
        <taxon>Viridiplantae</taxon>
        <taxon>Streptophyta</taxon>
        <taxon>Embryophyta</taxon>
        <taxon>Tracheophyta</taxon>
        <taxon>Spermatophyta</taxon>
        <taxon>Magnoliopsida</taxon>
        <taxon>eudicotyledons</taxon>
        <taxon>Gunneridae</taxon>
        <taxon>Pentapetalae</taxon>
        <taxon>asterids</taxon>
        <taxon>lamiids</taxon>
        <taxon>Gentianales</taxon>
        <taxon>Rubiaceae</taxon>
        <taxon>Cinchonoideae</taxon>
        <taxon>Cinchoneae</taxon>
        <taxon>Cinchona</taxon>
    </lineage>
</organism>
<keyword evidence="1" id="KW-1133">Transmembrane helix</keyword>
<feature type="transmembrane region" description="Helical" evidence="1">
    <location>
        <begin position="45"/>
        <end position="61"/>
    </location>
</feature>
<proteinExistence type="predicted"/>
<keyword evidence="3" id="KW-1185">Reference proteome</keyword>
<sequence length="162" mass="17789">MEGSAVPSPLPTTGEVPPDTIIELQQEQPPRHEANVVDYMKMHKWASLVMGVCLTAVSVSLQAYNTTKPLPPIFHRICLALELSFLSLLVSIYIRRGYQLASLVLEHVAIFLGATAFIMAIGMNLPPPFMHISIALYFIAIAIIIFANLFTPSHTNIISSTT</sequence>
<keyword evidence="1" id="KW-0472">Membrane</keyword>
<feature type="transmembrane region" description="Helical" evidence="1">
    <location>
        <begin position="129"/>
        <end position="150"/>
    </location>
</feature>
<evidence type="ECO:0000313" key="3">
    <source>
        <dbReference type="Proteomes" id="UP001630127"/>
    </source>
</evidence>
<name>A0ABD2Z2U3_9GENT</name>
<evidence type="ECO:0000313" key="2">
    <source>
        <dbReference type="EMBL" id="KAL3512722.1"/>
    </source>
</evidence>
<dbReference type="AlphaFoldDB" id="A0ABD2Z2U3"/>
<accession>A0ABD2Z2U3</accession>
<protein>
    <recommendedName>
        <fullName evidence="4">Transmembrane protein</fullName>
    </recommendedName>
</protein>
<reference evidence="2 3" key="1">
    <citation type="submission" date="2024-11" db="EMBL/GenBank/DDBJ databases">
        <title>A near-complete genome assembly of Cinchona calisaya.</title>
        <authorList>
            <person name="Lian D.C."/>
            <person name="Zhao X.W."/>
            <person name="Wei L."/>
        </authorList>
    </citation>
    <scope>NUCLEOTIDE SEQUENCE [LARGE SCALE GENOMIC DNA]</scope>
    <source>
        <tissue evidence="2">Nenye</tissue>
    </source>
</reference>
<comment type="caution">
    <text evidence="2">The sequence shown here is derived from an EMBL/GenBank/DDBJ whole genome shotgun (WGS) entry which is preliminary data.</text>
</comment>
<gene>
    <name evidence="2" type="ORF">ACH5RR_025439</name>
</gene>
<feature type="transmembrane region" description="Helical" evidence="1">
    <location>
        <begin position="101"/>
        <end position="123"/>
    </location>
</feature>
<dbReference type="Proteomes" id="UP001630127">
    <property type="component" value="Unassembled WGS sequence"/>
</dbReference>
<evidence type="ECO:0008006" key="4">
    <source>
        <dbReference type="Google" id="ProtNLM"/>
    </source>
</evidence>
<dbReference type="EMBL" id="JBJUIK010000011">
    <property type="protein sequence ID" value="KAL3512722.1"/>
    <property type="molecule type" value="Genomic_DNA"/>
</dbReference>
<keyword evidence="1" id="KW-0812">Transmembrane</keyword>
<feature type="transmembrane region" description="Helical" evidence="1">
    <location>
        <begin position="73"/>
        <end position="94"/>
    </location>
</feature>
<dbReference type="PANTHER" id="PTHR34741">
    <property type="entry name" value="IMAP FAMILY MEMBER 1, PUTATIVE-RELATED"/>
    <property type="match status" value="1"/>
</dbReference>